<evidence type="ECO:0000256" key="1">
    <source>
        <dbReference type="SAM" id="MobiDB-lite"/>
    </source>
</evidence>
<comment type="caution">
    <text evidence="2">The sequence shown here is derived from an EMBL/GenBank/DDBJ whole genome shotgun (WGS) entry which is preliminary data.</text>
</comment>
<gene>
    <name evidence="2" type="ORF">XAT740_LOCUS37662</name>
</gene>
<name>A0A815QM04_ADIRI</name>
<dbReference type="Proteomes" id="UP000663828">
    <property type="component" value="Unassembled WGS sequence"/>
</dbReference>
<feature type="region of interest" description="Disordered" evidence="1">
    <location>
        <begin position="142"/>
        <end position="168"/>
    </location>
</feature>
<dbReference type="EMBL" id="CAJNOR010003984">
    <property type="protein sequence ID" value="CAF1465170.1"/>
    <property type="molecule type" value="Genomic_DNA"/>
</dbReference>
<keyword evidence="3" id="KW-1185">Reference proteome</keyword>
<accession>A0A815QM04</accession>
<sequence>KKNTITMKKEVARTRPIHRVNLTLPVIRTQSYEIYCTAPSSSPPPPVSCHQPLDNNYHKSSTIQKPRIRSPGHLRHLTGPLMASLYIDTPFVPIQSSSSSASSSSSSSSSSILGNTISNVLINSGYSEQALRDVSTMLKRTKVRQKKDTVKQSQMSTESLNDSSGTKHNVRQTIHLPQLTKVKILHQRKTFMNSFNLSDVYLRVPNTSSMGNLAEEDTIPSVDHVQDRIEKLTKAHFPTIQQLRHEYRCPELVSNRMRLHREGKTDSVLAATHTHLISK</sequence>
<protein>
    <submittedName>
        <fullName evidence="2">Uncharacterized protein</fullName>
    </submittedName>
</protein>
<evidence type="ECO:0000313" key="3">
    <source>
        <dbReference type="Proteomes" id="UP000663828"/>
    </source>
</evidence>
<feature type="compositionally biased region" description="Polar residues" evidence="1">
    <location>
        <begin position="151"/>
        <end position="167"/>
    </location>
</feature>
<reference evidence="2" key="1">
    <citation type="submission" date="2021-02" db="EMBL/GenBank/DDBJ databases">
        <authorList>
            <person name="Nowell W R."/>
        </authorList>
    </citation>
    <scope>NUCLEOTIDE SEQUENCE</scope>
</reference>
<feature type="non-terminal residue" evidence="2">
    <location>
        <position position="1"/>
    </location>
</feature>
<evidence type="ECO:0000313" key="2">
    <source>
        <dbReference type="EMBL" id="CAF1465170.1"/>
    </source>
</evidence>
<proteinExistence type="predicted"/>
<organism evidence="2 3">
    <name type="scientific">Adineta ricciae</name>
    <name type="common">Rotifer</name>
    <dbReference type="NCBI Taxonomy" id="249248"/>
    <lineage>
        <taxon>Eukaryota</taxon>
        <taxon>Metazoa</taxon>
        <taxon>Spiralia</taxon>
        <taxon>Gnathifera</taxon>
        <taxon>Rotifera</taxon>
        <taxon>Eurotatoria</taxon>
        <taxon>Bdelloidea</taxon>
        <taxon>Adinetida</taxon>
        <taxon>Adinetidae</taxon>
        <taxon>Adineta</taxon>
    </lineage>
</organism>
<dbReference type="AlphaFoldDB" id="A0A815QM04"/>